<dbReference type="Proteomes" id="UP000040453">
    <property type="component" value="Unassembled WGS sequence"/>
</dbReference>
<dbReference type="GO" id="GO:0000166">
    <property type="term" value="F:nucleotide binding"/>
    <property type="evidence" value="ECO:0007669"/>
    <property type="project" value="UniProtKB-KW"/>
</dbReference>
<accession>A0A0A1MMC6</accession>
<dbReference type="PANTHER" id="PTHR33359">
    <property type="entry name" value="MOLYBDOPTERIN SYNTHASE SULFUR CARRIER SUBUNIT"/>
    <property type="match status" value="1"/>
</dbReference>
<organism evidence="4 5">
    <name type="scientific">Oceanobacillus oncorhynchi</name>
    <dbReference type="NCBI Taxonomy" id="545501"/>
    <lineage>
        <taxon>Bacteria</taxon>
        <taxon>Bacillati</taxon>
        <taxon>Bacillota</taxon>
        <taxon>Bacilli</taxon>
        <taxon>Bacillales</taxon>
        <taxon>Bacillaceae</taxon>
        <taxon>Oceanobacillus</taxon>
    </lineage>
</organism>
<dbReference type="GO" id="GO:0006777">
    <property type="term" value="P:Mo-molybdopterin cofactor biosynthetic process"/>
    <property type="evidence" value="ECO:0007669"/>
    <property type="project" value="InterPro"/>
</dbReference>
<dbReference type="GO" id="GO:1990133">
    <property type="term" value="C:molybdopterin adenylyltransferase complex"/>
    <property type="evidence" value="ECO:0007669"/>
    <property type="project" value="TreeGrafter"/>
</dbReference>
<dbReference type="InterPro" id="IPR044672">
    <property type="entry name" value="MOCS2A"/>
</dbReference>
<evidence type="ECO:0000256" key="3">
    <source>
        <dbReference type="ARBA" id="ARBA00024247"/>
    </source>
</evidence>
<dbReference type="NCBIfam" id="TIGR01682">
    <property type="entry name" value="moaD"/>
    <property type="match status" value="1"/>
</dbReference>
<evidence type="ECO:0000313" key="4">
    <source>
        <dbReference type="EMBL" id="CEI80979.1"/>
    </source>
</evidence>
<evidence type="ECO:0000313" key="5">
    <source>
        <dbReference type="Proteomes" id="UP000040453"/>
    </source>
</evidence>
<dbReference type="InterPro" id="IPR003749">
    <property type="entry name" value="ThiS/MoaD-like"/>
</dbReference>
<dbReference type="UniPathway" id="UPA00344"/>
<sequence length="77" mass="8541">MIRILLFADLQEKMGKDSLAYECDSITIKALKEQLKTAFGLFEIDHVMTAVNEEYAMEDDIVKSGDTVVFIPPVSGG</sequence>
<dbReference type="CDD" id="cd00754">
    <property type="entry name" value="Ubl_MoaD"/>
    <property type="match status" value="1"/>
</dbReference>
<dbReference type="PANTHER" id="PTHR33359:SF1">
    <property type="entry name" value="MOLYBDOPTERIN SYNTHASE SULFUR CARRIER SUBUNIT"/>
    <property type="match status" value="1"/>
</dbReference>
<dbReference type="STRING" id="545501.BN997_00792"/>
<name>A0A0A1MMC6_9BACI</name>
<evidence type="ECO:0000256" key="2">
    <source>
        <dbReference type="ARBA" id="ARBA00024200"/>
    </source>
</evidence>
<dbReference type="InterPro" id="IPR016155">
    <property type="entry name" value="Mopterin_synth/thiamin_S_b"/>
</dbReference>
<dbReference type="EMBL" id="CDGG01000001">
    <property type="protein sequence ID" value="CEI80979.1"/>
    <property type="molecule type" value="Genomic_DNA"/>
</dbReference>
<reference evidence="4 5" key="1">
    <citation type="submission" date="2014-11" db="EMBL/GenBank/DDBJ databases">
        <authorList>
            <person name="Urmite Genomes Urmite Genomes"/>
        </authorList>
    </citation>
    <scope>NUCLEOTIDE SEQUENCE [LARGE SCALE GENOMIC DNA]</scope>
    <source>
        <strain evidence="4 5">Oc5</strain>
    </source>
</reference>
<keyword evidence="1" id="KW-0547">Nucleotide-binding</keyword>
<comment type="similarity">
    <text evidence="2">Belongs to the MoaD family.</text>
</comment>
<proteinExistence type="inferred from homology"/>
<keyword evidence="5" id="KW-1185">Reference proteome</keyword>
<dbReference type="Gene3D" id="3.10.20.30">
    <property type="match status" value="1"/>
</dbReference>
<dbReference type="OrthoDB" id="9801945at2"/>
<dbReference type="RefSeq" id="WP_042529811.1">
    <property type="nucleotide sequence ID" value="NZ_CDGG01000001.1"/>
</dbReference>
<dbReference type="InterPro" id="IPR012675">
    <property type="entry name" value="Beta-grasp_dom_sf"/>
</dbReference>
<gene>
    <name evidence="4" type="primary">moaD</name>
    <name evidence="4" type="ORF">BN997_00792</name>
</gene>
<dbReference type="SUPFAM" id="SSF54285">
    <property type="entry name" value="MoaD/ThiS"/>
    <property type="match status" value="1"/>
</dbReference>
<dbReference type="AlphaFoldDB" id="A0A0A1MMC6"/>
<evidence type="ECO:0000256" key="1">
    <source>
        <dbReference type="ARBA" id="ARBA00022741"/>
    </source>
</evidence>
<protein>
    <recommendedName>
        <fullName evidence="3">Molybdopterin synthase sulfur carrier subunit</fullName>
    </recommendedName>
</protein>
<dbReference type="Pfam" id="PF02597">
    <property type="entry name" value="ThiS"/>
    <property type="match status" value="1"/>
</dbReference>